<gene>
    <name evidence="7" type="ORF">COCSUDRAFT_46701</name>
</gene>
<dbReference type="Pfam" id="PF00400">
    <property type="entry name" value="WD40"/>
    <property type="match status" value="3"/>
</dbReference>
<dbReference type="SUPFAM" id="SSF50978">
    <property type="entry name" value="WD40 repeat-like"/>
    <property type="match status" value="1"/>
</dbReference>
<organism evidence="7 8">
    <name type="scientific">Coccomyxa subellipsoidea (strain C-169)</name>
    <name type="common">Green microalga</name>
    <dbReference type="NCBI Taxonomy" id="574566"/>
    <lineage>
        <taxon>Eukaryota</taxon>
        <taxon>Viridiplantae</taxon>
        <taxon>Chlorophyta</taxon>
        <taxon>core chlorophytes</taxon>
        <taxon>Trebouxiophyceae</taxon>
        <taxon>Trebouxiophyceae incertae sedis</taxon>
        <taxon>Coccomyxaceae</taxon>
        <taxon>Coccomyxa</taxon>
        <taxon>Coccomyxa subellipsoidea</taxon>
    </lineage>
</organism>
<dbReference type="GO" id="GO:0006364">
    <property type="term" value="P:rRNA processing"/>
    <property type="evidence" value="ECO:0007669"/>
    <property type="project" value="InterPro"/>
</dbReference>
<dbReference type="Gene3D" id="2.130.10.10">
    <property type="entry name" value="YVTN repeat-like/Quinoprotein amine dehydrogenase"/>
    <property type="match status" value="2"/>
</dbReference>
<dbReference type="PROSITE" id="PS00678">
    <property type="entry name" value="WD_REPEATS_1"/>
    <property type="match status" value="2"/>
</dbReference>
<evidence type="ECO:0000256" key="2">
    <source>
        <dbReference type="ARBA" id="ARBA00022574"/>
    </source>
</evidence>
<proteinExistence type="predicted"/>
<keyword evidence="6" id="KW-1133">Transmembrane helix</keyword>
<protein>
    <submittedName>
        <fullName evidence="7">WD40 repeat-like protein</fullName>
    </submittedName>
</protein>
<evidence type="ECO:0000256" key="5">
    <source>
        <dbReference type="SAM" id="MobiDB-lite"/>
    </source>
</evidence>
<keyword evidence="3" id="KW-0677">Repeat</keyword>
<keyword evidence="1" id="KW-0597">Phosphoprotein</keyword>
<feature type="compositionally biased region" description="Acidic residues" evidence="5">
    <location>
        <begin position="39"/>
        <end position="63"/>
    </location>
</feature>
<sequence>MISALCWIAREAAKDVPVLSEPTEEELKELKEAALAGAGDEDDDEIDADEEDTSDDEDMDEAAQVEKAKAMAEMLRPSGGGNEDAKASTSAGLGNIDAAMAELDMEHYDDEEGDVPGLFGTGKHPGMAYHSRAEDDPYLAKDISDSDDEELTLKKTDFLILAARNEDDVSHLEVWVYEDMDETGESNLYVHHDIILPAFPLSLAWMDCNLADTTATANLAAVGSISPAIEIWDLDVLDAVEPLVTLGGEAPAASTADGSASEGAAIKKKKKKSKKKGLSVKEGSHEDAVLGLSWNRDFRNVLASASADKTVKVWDVASQQCQHTLTHHKGKVQAVAWNPAEAPVLLSGAFDKVAALADVRVPDGQPLTWKVSADVEALTWSPHAPTTFLVSSEDGLVSAYDARGGAGSEPLFRLAAHDAATCALSFNPAAPNLLATASTDNMVKLWDVADNKPSLVAAQDLKVGACFTAAFCREAPWLLAAAGAAGTVAVWDVLTNAAVSNRYNKHLRRQTA</sequence>
<name>I0Z427_COCSC</name>
<dbReference type="InterPro" id="IPR015943">
    <property type="entry name" value="WD40/YVTN_repeat-like_dom_sf"/>
</dbReference>
<dbReference type="Proteomes" id="UP000007264">
    <property type="component" value="Unassembled WGS sequence"/>
</dbReference>
<dbReference type="InterPro" id="IPR036322">
    <property type="entry name" value="WD40_repeat_dom_sf"/>
</dbReference>
<dbReference type="AlphaFoldDB" id="I0Z427"/>
<evidence type="ECO:0000256" key="4">
    <source>
        <dbReference type="PROSITE-ProRule" id="PRU00221"/>
    </source>
</evidence>
<dbReference type="RefSeq" id="XP_005649940.1">
    <property type="nucleotide sequence ID" value="XM_005649883.1"/>
</dbReference>
<keyword evidence="6" id="KW-0812">Transmembrane</keyword>
<dbReference type="GeneID" id="17043398"/>
<dbReference type="InterPro" id="IPR020472">
    <property type="entry name" value="WD40_PAC1"/>
</dbReference>
<feature type="transmembrane region" description="Helical" evidence="6">
    <location>
        <begin position="477"/>
        <end position="499"/>
    </location>
</feature>
<dbReference type="OrthoDB" id="270624at2759"/>
<evidence type="ECO:0000313" key="7">
    <source>
        <dbReference type="EMBL" id="EIE25396.1"/>
    </source>
</evidence>
<dbReference type="InterPro" id="IPR001680">
    <property type="entry name" value="WD40_rpt"/>
</dbReference>
<dbReference type="KEGG" id="csl:COCSUDRAFT_46701"/>
<feature type="region of interest" description="Disordered" evidence="5">
    <location>
        <begin position="32"/>
        <end position="64"/>
    </location>
</feature>
<dbReference type="GO" id="GO:0005634">
    <property type="term" value="C:nucleus"/>
    <property type="evidence" value="ECO:0007669"/>
    <property type="project" value="TreeGrafter"/>
</dbReference>
<keyword evidence="8" id="KW-1185">Reference proteome</keyword>
<reference evidence="7 8" key="1">
    <citation type="journal article" date="2012" name="Genome Biol.">
        <title>The genome of the polar eukaryotic microalga coccomyxa subellipsoidea reveals traits of cold adaptation.</title>
        <authorList>
            <person name="Blanc G."/>
            <person name="Agarkova I."/>
            <person name="Grimwood J."/>
            <person name="Kuo A."/>
            <person name="Brueggeman A."/>
            <person name="Dunigan D."/>
            <person name="Gurnon J."/>
            <person name="Ladunga I."/>
            <person name="Lindquist E."/>
            <person name="Lucas S."/>
            <person name="Pangilinan J."/>
            <person name="Proschold T."/>
            <person name="Salamov A."/>
            <person name="Schmutz J."/>
            <person name="Weeks D."/>
            <person name="Yamada T."/>
            <person name="Claverie J.M."/>
            <person name="Grigoriev I."/>
            <person name="Van Etten J."/>
            <person name="Lomsadze A."/>
            <person name="Borodovsky M."/>
        </authorList>
    </citation>
    <scope>NUCLEOTIDE SEQUENCE [LARGE SCALE GENOMIC DNA]</scope>
    <source>
        <strain evidence="7 8">C-169</strain>
    </source>
</reference>
<dbReference type="STRING" id="574566.I0Z427"/>
<dbReference type="PROSITE" id="PS50294">
    <property type="entry name" value="WD_REPEATS_REGION"/>
    <property type="match status" value="2"/>
</dbReference>
<accession>I0Z427</accession>
<dbReference type="PROSITE" id="PS50082">
    <property type="entry name" value="WD_REPEATS_2"/>
    <property type="match status" value="2"/>
</dbReference>
<dbReference type="InterPro" id="IPR044285">
    <property type="entry name" value="PWP1"/>
</dbReference>
<evidence type="ECO:0000256" key="1">
    <source>
        <dbReference type="ARBA" id="ARBA00022553"/>
    </source>
</evidence>
<dbReference type="PRINTS" id="PR00320">
    <property type="entry name" value="GPROTEINBRPT"/>
</dbReference>
<evidence type="ECO:0000313" key="8">
    <source>
        <dbReference type="Proteomes" id="UP000007264"/>
    </source>
</evidence>
<evidence type="ECO:0000256" key="6">
    <source>
        <dbReference type="SAM" id="Phobius"/>
    </source>
</evidence>
<dbReference type="SMART" id="SM00320">
    <property type="entry name" value="WD40"/>
    <property type="match status" value="5"/>
</dbReference>
<dbReference type="eggNOG" id="KOG0270">
    <property type="taxonomic scope" value="Eukaryota"/>
</dbReference>
<feature type="repeat" description="WD" evidence="4">
    <location>
        <begin position="282"/>
        <end position="324"/>
    </location>
</feature>
<dbReference type="InterPro" id="IPR019775">
    <property type="entry name" value="WD40_repeat_CS"/>
</dbReference>
<dbReference type="PANTHER" id="PTHR14091:SF0">
    <property type="entry name" value="PERIODIC TRYPTOPHAN PROTEIN 1 HOMOLOG"/>
    <property type="match status" value="1"/>
</dbReference>
<evidence type="ECO:0000256" key="3">
    <source>
        <dbReference type="ARBA" id="ARBA00022737"/>
    </source>
</evidence>
<comment type="caution">
    <text evidence="7">The sequence shown here is derived from an EMBL/GenBank/DDBJ whole genome shotgun (WGS) entry which is preliminary data.</text>
</comment>
<dbReference type="EMBL" id="AGSI01000004">
    <property type="protein sequence ID" value="EIE25396.1"/>
    <property type="molecule type" value="Genomic_DNA"/>
</dbReference>
<keyword evidence="6" id="KW-0472">Membrane</keyword>
<dbReference type="PANTHER" id="PTHR14091">
    <property type="entry name" value="PERIODIC TRYPTOPHAN PROTEIN 1"/>
    <property type="match status" value="1"/>
</dbReference>
<feature type="repeat" description="WD" evidence="4">
    <location>
        <begin position="414"/>
        <end position="456"/>
    </location>
</feature>
<keyword evidence="2 4" id="KW-0853">WD repeat</keyword>